<organism evidence="1 2">
    <name type="scientific">Bittarella massiliensis</name>
    <name type="common">ex Durand et al. 2017</name>
    <dbReference type="NCBI Taxonomy" id="1720313"/>
    <lineage>
        <taxon>Bacteria</taxon>
        <taxon>Bacillati</taxon>
        <taxon>Bacillota</taxon>
        <taxon>Clostridia</taxon>
        <taxon>Eubacteriales</taxon>
        <taxon>Oscillospiraceae</taxon>
        <taxon>Bittarella (ex Durand et al. 2017)</taxon>
    </lineage>
</organism>
<sequence length="70" mass="7936">MRYTHYTPQFVSTELLDEDGNTMSDEEKLALQDGDVVTVRATVKNTHPDAGNEIVYDHLTLVPEDDEKVK</sequence>
<evidence type="ECO:0008006" key="3">
    <source>
        <dbReference type="Google" id="ProtNLM"/>
    </source>
</evidence>
<evidence type="ECO:0000313" key="2">
    <source>
        <dbReference type="Proteomes" id="UP001205063"/>
    </source>
</evidence>
<comment type="caution">
    <text evidence="1">The sequence shown here is derived from an EMBL/GenBank/DDBJ whole genome shotgun (WGS) entry which is preliminary data.</text>
</comment>
<accession>A0AAW5KBS4</accession>
<dbReference type="RefSeq" id="WP_256136424.1">
    <property type="nucleotide sequence ID" value="NZ_JANGAB010000005.1"/>
</dbReference>
<dbReference type="EMBL" id="JANGAB010000005">
    <property type="protein sequence ID" value="MCQ4950058.1"/>
    <property type="molecule type" value="Genomic_DNA"/>
</dbReference>
<protein>
    <recommendedName>
        <fullName evidence="3">DUF11 domain-containing protein</fullName>
    </recommendedName>
</protein>
<evidence type="ECO:0000313" key="1">
    <source>
        <dbReference type="EMBL" id="MCQ4950058.1"/>
    </source>
</evidence>
<gene>
    <name evidence="1" type="ORF">NE646_10335</name>
</gene>
<name>A0AAW5KBS4_9FIRM</name>
<feature type="non-terminal residue" evidence="1">
    <location>
        <position position="70"/>
    </location>
</feature>
<dbReference type="Proteomes" id="UP001205063">
    <property type="component" value="Unassembled WGS sequence"/>
</dbReference>
<dbReference type="AlphaFoldDB" id="A0AAW5KBS4"/>
<reference evidence="1" key="1">
    <citation type="submission" date="2022-06" db="EMBL/GenBank/DDBJ databases">
        <title>Isolation of gut microbiota from human fecal samples.</title>
        <authorList>
            <person name="Pamer E.G."/>
            <person name="Barat B."/>
            <person name="Waligurski E."/>
            <person name="Medina S."/>
            <person name="Paddock L."/>
            <person name="Mostad J."/>
        </authorList>
    </citation>
    <scope>NUCLEOTIDE SEQUENCE</scope>
    <source>
        <strain evidence="1">DFI.7.96</strain>
    </source>
</reference>
<proteinExistence type="predicted"/>